<gene>
    <name evidence="1" type="ORF">V6590_02475</name>
</gene>
<evidence type="ECO:0000313" key="1">
    <source>
        <dbReference type="EMBL" id="MEH7827006.1"/>
    </source>
</evidence>
<name>A0ABU8BQN8_9RHOB</name>
<proteinExistence type="predicted"/>
<accession>A0ABU8BQN8</accession>
<keyword evidence="2" id="KW-1185">Reference proteome</keyword>
<dbReference type="EMBL" id="JBALHR010000001">
    <property type="protein sequence ID" value="MEH7827006.1"/>
    <property type="molecule type" value="Genomic_DNA"/>
</dbReference>
<dbReference type="EC" id="2.7.7.7" evidence="1"/>
<dbReference type="Gene3D" id="3.40.50.10110">
    <property type="entry name" value="DNA polymerase III subunit chi"/>
    <property type="match status" value="1"/>
</dbReference>
<keyword evidence="1" id="KW-0808">Transferase</keyword>
<organism evidence="1 2">
    <name type="scientific">Gemmobacter denitrificans</name>
    <dbReference type="NCBI Taxonomy" id="3123040"/>
    <lineage>
        <taxon>Bacteria</taxon>
        <taxon>Pseudomonadati</taxon>
        <taxon>Pseudomonadota</taxon>
        <taxon>Alphaproteobacteria</taxon>
        <taxon>Rhodobacterales</taxon>
        <taxon>Paracoccaceae</taxon>
        <taxon>Gemmobacter</taxon>
    </lineage>
</organism>
<sequence>MALVLFYHITRSSVADTVATLAGRALGAGWRVMIRGTDAARLDWLDEKLWLGPEEGFLPHGREGGPQDADQPVLLGLGEGTNRAQAVMLIDGAQPLPGEAAGLERLWVLFDGQDEGAVNAARGLWKSITAEGLHAQYWSEETGRWQMKTERKPE</sequence>
<reference evidence="1" key="1">
    <citation type="submission" date="2024-02" db="EMBL/GenBank/DDBJ databases">
        <title>Genome sequences of strain Gemmobacter sp. JM10B15.</title>
        <authorList>
            <person name="Zhang M."/>
        </authorList>
    </citation>
    <scope>NUCLEOTIDE SEQUENCE</scope>
    <source>
        <strain evidence="1">JM10B15</strain>
    </source>
</reference>
<dbReference type="RefSeq" id="WP_335419016.1">
    <property type="nucleotide sequence ID" value="NZ_JBALHR010000001.1"/>
</dbReference>
<keyword evidence="1" id="KW-0548">Nucleotidyltransferase</keyword>
<dbReference type="GO" id="GO:0003887">
    <property type="term" value="F:DNA-directed DNA polymerase activity"/>
    <property type="evidence" value="ECO:0007669"/>
    <property type="project" value="UniProtKB-EC"/>
</dbReference>
<dbReference type="Pfam" id="PF04364">
    <property type="entry name" value="DNA_pol3_chi"/>
    <property type="match status" value="1"/>
</dbReference>
<dbReference type="InterPro" id="IPR036768">
    <property type="entry name" value="PolIII_chi_sf"/>
</dbReference>
<dbReference type="PANTHER" id="PTHR38767:SF1">
    <property type="entry name" value="DNA POLYMERASE III SUBUNIT CHI"/>
    <property type="match status" value="1"/>
</dbReference>
<dbReference type="Proteomes" id="UP001431963">
    <property type="component" value="Unassembled WGS sequence"/>
</dbReference>
<dbReference type="NCBIfam" id="NF004347">
    <property type="entry name" value="PRK05728.1-4"/>
    <property type="match status" value="1"/>
</dbReference>
<dbReference type="InterPro" id="IPR007459">
    <property type="entry name" value="DNA_pol3_chi"/>
</dbReference>
<evidence type="ECO:0000313" key="2">
    <source>
        <dbReference type="Proteomes" id="UP001431963"/>
    </source>
</evidence>
<comment type="caution">
    <text evidence="1">The sequence shown here is derived from an EMBL/GenBank/DDBJ whole genome shotgun (WGS) entry which is preliminary data.</text>
</comment>
<protein>
    <submittedName>
        <fullName evidence="1">DNA polymerase III subunit chi</fullName>
        <ecNumber evidence="1">2.7.7.7</ecNumber>
    </submittedName>
</protein>
<dbReference type="PANTHER" id="PTHR38767">
    <property type="entry name" value="DNA POLYMERASE III SUBUNIT CHI"/>
    <property type="match status" value="1"/>
</dbReference>
<dbReference type="SUPFAM" id="SSF102400">
    <property type="entry name" value="DNA polymerase III chi subunit"/>
    <property type="match status" value="1"/>
</dbReference>